<name>A0ABW5GDR4_9PSEU</name>
<accession>A0ABW5GDR4</accession>
<sequence length="105" mass="11730">MDLSRVQASLRLISRGFAELADALGDAEEPGETERTARVIREWGDRGLGQQEASALFRRHGFAPQTAGGWKRGDWIEIGEDGLRYLTAKSREWIAEHDGETEEST</sequence>
<proteinExistence type="predicted"/>
<dbReference type="Proteomes" id="UP001597419">
    <property type="component" value="Unassembled WGS sequence"/>
</dbReference>
<dbReference type="RefSeq" id="WP_345406147.1">
    <property type="nucleotide sequence ID" value="NZ_BAABHG010000019.1"/>
</dbReference>
<reference evidence="2" key="1">
    <citation type="journal article" date="2019" name="Int. J. Syst. Evol. Microbiol.">
        <title>The Global Catalogue of Microorganisms (GCM) 10K type strain sequencing project: providing services to taxonomists for standard genome sequencing and annotation.</title>
        <authorList>
            <consortium name="The Broad Institute Genomics Platform"/>
            <consortium name="The Broad Institute Genome Sequencing Center for Infectious Disease"/>
            <person name="Wu L."/>
            <person name="Ma J."/>
        </authorList>
    </citation>
    <scope>NUCLEOTIDE SEQUENCE [LARGE SCALE GENOMIC DNA]</scope>
    <source>
        <strain evidence="2">CGMCC 4.7643</strain>
    </source>
</reference>
<organism evidence="1 2">
    <name type="scientific">Amycolatopsis samaneae</name>
    <dbReference type="NCBI Taxonomy" id="664691"/>
    <lineage>
        <taxon>Bacteria</taxon>
        <taxon>Bacillati</taxon>
        <taxon>Actinomycetota</taxon>
        <taxon>Actinomycetes</taxon>
        <taxon>Pseudonocardiales</taxon>
        <taxon>Pseudonocardiaceae</taxon>
        <taxon>Amycolatopsis</taxon>
    </lineage>
</organism>
<gene>
    <name evidence="1" type="ORF">ACFSYJ_10885</name>
</gene>
<keyword evidence="2" id="KW-1185">Reference proteome</keyword>
<protein>
    <submittedName>
        <fullName evidence="1">Uncharacterized protein</fullName>
    </submittedName>
</protein>
<evidence type="ECO:0000313" key="1">
    <source>
        <dbReference type="EMBL" id="MFD2459113.1"/>
    </source>
</evidence>
<dbReference type="EMBL" id="JBHUKU010000005">
    <property type="protein sequence ID" value="MFD2459113.1"/>
    <property type="molecule type" value="Genomic_DNA"/>
</dbReference>
<comment type="caution">
    <text evidence="1">The sequence shown here is derived from an EMBL/GenBank/DDBJ whole genome shotgun (WGS) entry which is preliminary data.</text>
</comment>
<evidence type="ECO:0000313" key="2">
    <source>
        <dbReference type="Proteomes" id="UP001597419"/>
    </source>
</evidence>